<sequence>MARTKSSRMITKDIISMTIEEYMEYEAEINRDPWGYAQSYTRSSGSTTLERSKDLENKHHPDKLKTNAYFPSLPPCIKPAQPLTKDTHEPLEKDPNEFNLSAPNSHHEDKEVSSDENVDEWLNAEMSKRITGQDKEEEEAALIDILKTLVEEYKSIYKKAQIKAPSSKTSLKDCGQCHTCNPDLSFCSGYDYIYGQEESGMLKQWICFRDHERQNVRGNGMIFANFFKVRYGNKNINDVTREWRYYEWVAQKYDFKVKSRRATEYSDPYDFHHEYPHSYIPQKSDSPSNDTLGINTYFPDVFQTQLKKLRLRDNSFEEWEKIKLGHTNISETIKFEMFKEWIKENFNFEVDFGRTRDDPYSKRFDVYKEEFDNEIEQLVNEYELKARRKRYALDKVWEKYEKFHDTTKLWYDKGFDEEELW</sequence>
<reference evidence="2" key="2">
    <citation type="submission" date="2022-01" db="EMBL/GenBank/DDBJ databases">
        <authorList>
            <person name="Yamashiro T."/>
            <person name="Shiraishi A."/>
            <person name="Satake H."/>
            <person name="Nakayama K."/>
        </authorList>
    </citation>
    <scope>NUCLEOTIDE SEQUENCE</scope>
</reference>
<reference evidence="2" key="1">
    <citation type="journal article" date="2022" name="Int. J. Mol. Sci.">
        <title>Draft Genome of Tanacetum Coccineum: Genomic Comparison of Closely Related Tanacetum-Family Plants.</title>
        <authorList>
            <person name="Yamashiro T."/>
            <person name="Shiraishi A."/>
            <person name="Nakayama K."/>
            <person name="Satake H."/>
        </authorList>
    </citation>
    <scope>NUCLEOTIDE SEQUENCE</scope>
</reference>
<gene>
    <name evidence="2" type="ORF">Tco_0923780</name>
</gene>
<protein>
    <submittedName>
        <fullName evidence="2">Uncharacterized protein</fullName>
    </submittedName>
</protein>
<evidence type="ECO:0000256" key="1">
    <source>
        <dbReference type="SAM" id="MobiDB-lite"/>
    </source>
</evidence>
<organism evidence="2 3">
    <name type="scientific">Tanacetum coccineum</name>
    <dbReference type="NCBI Taxonomy" id="301880"/>
    <lineage>
        <taxon>Eukaryota</taxon>
        <taxon>Viridiplantae</taxon>
        <taxon>Streptophyta</taxon>
        <taxon>Embryophyta</taxon>
        <taxon>Tracheophyta</taxon>
        <taxon>Spermatophyta</taxon>
        <taxon>Magnoliopsida</taxon>
        <taxon>eudicotyledons</taxon>
        <taxon>Gunneridae</taxon>
        <taxon>Pentapetalae</taxon>
        <taxon>asterids</taxon>
        <taxon>campanulids</taxon>
        <taxon>Asterales</taxon>
        <taxon>Asteraceae</taxon>
        <taxon>Asteroideae</taxon>
        <taxon>Anthemideae</taxon>
        <taxon>Anthemidinae</taxon>
        <taxon>Tanacetum</taxon>
    </lineage>
</organism>
<name>A0ABQ5D5A2_9ASTR</name>
<feature type="compositionally biased region" description="Basic and acidic residues" evidence="1">
    <location>
        <begin position="85"/>
        <end position="96"/>
    </location>
</feature>
<proteinExistence type="predicted"/>
<feature type="compositionally biased region" description="Polar residues" evidence="1">
    <location>
        <begin position="38"/>
        <end position="49"/>
    </location>
</feature>
<evidence type="ECO:0000313" key="3">
    <source>
        <dbReference type="Proteomes" id="UP001151760"/>
    </source>
</evidence>
<comment type="caution">
    <text evidence="2">The sequence shown here is derived from an EMBL/GenBank/DDBJ whole genome shotgun (WGS) entry which is preliminary data.</text>
</comment>
<dbReference type="Proteomes" id="UP001151760">
    <property type="component" value="Unassembled WGS sequence"/>
</dbReference>
<feature type="region of interest" description="Disordered" evidence="1">
    <location>
        <begin position="33"/>
        <end position="117"/>
    </location>
</feature>
<dbReference type="EMBL" id="BQNB010014871">
    <property type="protein sequence ID" value="GJT33361.1"/>
    <property type="molecule type" value="Genomic_DNA"/>
</dbReference>
<keyword evidence="3" id="KW-1185">Reference proteome</keyword>
<evidence type="ECO:0000313" key="2">
    <source>
        <dbReference type="EMBL" id="GJT33361.1"/>
    </source>
</evidence>
<accession>A0ABQ5D5A2</accession>
<feature type="compositionally biased region" description="Basic and acidic residues" evidence="1">
    <location>
        <begin position="50"/>
        <end position="65"/>
    </location>
</feature>